<dbReference type="Gene3D" id="1.10.357.10">
    <property type="entry name" value="Tetracycline Repressor, domain 2"/>
    <property type="match status" value="1"/>
</dbReference>
<evidence type="ECO:0000259" key="3">
    <source>
        <dbReference type="PROSITE" id="PS50977"/>
    </source>
</evidence>
<evidence type="ECO:0000313" key="5">
    <source>
        <dbReference type="Proteomes" id="UP001596105"/>
    </source>
</evidence>
<dbReference type="PROSITE" id="PS50977">
    <property type="entry name" value="HTH_TETR_2"/>
    <property type="match status" value="1"/>
</dbReference>
<reference evidence="5" key="1">
    <citation type="journal article" date="2019" name="Int. J. Syst. Evol. Microbiol.">
        <title>The Global Catalogue of Microorganisms (GCM) 10K type strain sequencing project: providing services to taxonomists for standard genome sequencing and annotation.</title>
        <authorList>
            <consortium name="The Broad Institute Genomics Platform"/>
            <consortium name="The Broad Institute Genome Sequencing Center for Infectious Disease"/>
            <person name="Wu L."/>
            <person name="Ma J."/>
        </authorList>
    </citation>
    <scope>NUCLEOTIDE SEQUENCE [LARGE SCALE GENOMIC DNA]</scope>
    <source>
        <strain evidence="5">CCUG 57113</strain>
    </source>
</reference>
<feature type="DNA-binding region" description="H-T-H motif" evidence="2">
    <location>
        <begin position="34"/>
        <end position="53"/>
    </location>
</feature>
<dbReference type="Pfam" id="PF14278">
    <property type="entry name" value="TetR_C_8"/>
    <property type="match status" value="1"/>
</dbReference>
<dbReference type="SUPFAM" id="SSF46689">
    <property type="entry name" value="Homeodomain-like"/>
    <property type="match status" value="1"/>
</dbReference>
<proteinExistence type="predicted"/>
<name>A0ABW0LZV6_9BACL</name>
<comment type="caution">
    <text evidence="4">The sequence shown here is derived from an EMBL/GenBank/DDBJ whole genome shotgun (WGS) entry which is preliminary data.</text>
</comment>
<dbReference type="EMBL" id="JBHSMH010000053">
    <property type="protein sequence ID" value="MFC5470138.1"/>
    <property type="molecule type" value="Genomic_DNA"/>
</dbReference>
<keyword evidence="1 2" id="KW-0238">DNA-binding</keyword>
<dbReference type="PANTHER" id="PTHR43479:SF7">
    <property type="entry name" value="TETR-FAMILY TRANSCRIPTIONAL REGULATOR"/>
    <property type="match status" value="1"/>
</dbReference>
<sequence length="219" mass="25746">MEIKKEDRRVQRTRNMLFDALIDLMIEKGYEALTVQNIIDRANVGRSTFYAHFFDKEQLLIGNIDRLREFLVEQIAKHSLPKEESEFKFGFSLVMLQHVQSHKRLYRAIASKQSEMLVLLHMKRMLAHLAEDEIARYWSRFGSIQIPYDVAAEFAVTTFLTVLTWWMERNMSCTAEECDRLYHKLIFSGISASRELDKQQNKMFAPRLSASDSDMLPLE</sequence>
<feature type="domain" description="HTH tetR-type" evidence="3">
    <location>
        <begin position="11"/>
        <end position="71"/>
    </location>
</feature>
<organism evidence="4 5">
    <name type="scientific">Cohnella suwonensis</name>
    <dbReference type="NCBI Taxonomy" id="696072"/>
    <lineage>
        <taxon>Bacteria</taxon>
        <taxon>Bacillati</taxon>
        <taxon>Bacillota</taxon>
        <taxon>Bacilli</taxon>
        <taxon>Bacillales</taxon>
        <taxon>Paenibacillaceae</taxon>
        <taxon>Cohnella</taxon>
    </lineage>
</organism>
<dbReference type="Proteomes" id="UP001596105">
    <property type="component" value="Unassembled WGS sequence"/>
</dbReference>
<dbReference type="InterPro" id="IPR039532">
    <property type="entry name" value="TetR_C_Firmicutes"/>
</dbReference>
<evidence type="ECO:0000256" key="1">
    <source>
        <dbReference type="ARBA" id="ARBA00023125"/>
    </source>
</evidence>
<dbReference type="PANTHER" id="PTHR43479">
    <property type="entry name" value="ACREF/ENVCD OPERON REPRESSOR-RELATED"/>
    <property type="match status" value="1"/>
</dbReference>
<dbReference type="InterPro" id="IPR001647">
    <property type="entry name" value="HTH_TetR"/>
</dbReference>
<gene>
    <name evidence="4" type="ORF">ACFPPD_15625</name>
</gene>
<dbReference type="RefSeq" id="WP_209751375.1">
    <property type="nucleotide sequence ID" value="NZ_JBHSMH010000053.1"/>
</dbReference>
<dbReference type="InterPro" id="IPR009057">
    <property type="entry name" value="Homeodomain-like_sf"/>
</dbReference>
<protein>
    <submittedName>
        <fullName evidence="4">TetR/AcrR family transcriptional regulator</fullName>
    </submittedName>
</protein>
<accession>A0ABW0LZV6</accession>
<evidence type="ECO:0000256" key="2">
    <source>
        <dbReference type="PROSITE-ProRule" id="PRU00335"/>
    </source>
</evidence>
<keyword evidence="5" id="KW-1185">Reference proteome</keyword>
<dbReference type="InterPro" id="IPR050624">
    <property type="entry name" value="HTH-type_Tx_Regulator"/>
</dbReference>
<dbReference type="PRINTS" id="PR00455">
    <property type="entry name" value="HTHTETR"/>
</dbReference>
<dbReference type="Pfam" id="PF00440">
    <property type="entry name" value="TetR_N"/>
    <property type="match status" value="1"/>
</dbReference>
<evidence type="ECO:0000313" key="4">
    <source>
        <dbReference type="EMBL" id="MFC5470138.1"/>
    </source>
</evidence>